<keyword evidence="5 9" id="KW-0812">Transmembrane</keyword>
<feature type="transmembrane region" description="Helical" evidence="9">
    <location>
        <begin position="290"/>
        <end position="311"/>
    </location>
</feature>
<keyword evidence="4" id="KW-1003">Cell membrane</keyword>
<gene>
    <name evidence="10" type="ORF">5G4_032</name>
</gene>
<dbReference type="Pfam" id="PF01594">
    <property type="entry name" value="AI-2E_transport"/>
    <property type="match status" value="1"/>
</dbReference>
<dbReference type="AlphaFoldDB" id="A0A166H3K5"/>
<keyword evidence="7 9" id="KW-0472">Membrane</keyword>
<dbReference type="GO" id="GO:0005886">
    <property type="term" value="C:plasma membrane"/>
    <property type="evidence" value="ECO:0007669"/>
    <property type="project" value="UniProtKB-SubCell"/>
</dbReference>
<feature type="transmembrane region" description="Helical" evidence="9">
    <location>
        <begin position="221"/>
        <end position="241"/>
    </location>
</feature>
<dbReference type="PANTHER" id="PTHR21716:SF53">
    <property type="entry name" value="PERMEASE PERM-RELATED"/>
    <property type="match status" value="1"/>
</dbReference>
<feature type="region of interest" description="Disordered" evidence="8">
    <location>
        <begin position="335"/>
        <end position="379"/>
    </location>
</feature>
<evidence type="ECO:0000256" key="7">
    <source>
        <dbReference type="ARBA" id="ARBA00023136"/>
    </source>
</evidence>
<comment type="subcellular location">
    <subcellularLocation>
        <location evidence="1">Cell membrane</location>
        <topology evidence="1">Multi-pass membrane protein</topology>
    </subcellularLocation>
</comment>
<evidence type="ECO:0000256" key="9">
    <source>
        <dbReference type="SAM" id="Phobius"/>
    </source>
</evidence>
<reference evidence="10" key="1">
    <citation type="submission" date="2015-07" db="EMBL/GenBank/DDBJ databases">
        <title>Exploring the genomic information of specific uncultured soil bacteria through a new metagenomic library-based strategy.</title>
        <authorList>
            <person name="Liu Y."/>
            <person name="Zhang R."/>
        </authorList>
    </citation>
    <scope>NUCLEOTIDE SEQUENCE</scope>
</reference>
<evidence type="ECO:0000313" key="10">
    <source>
        <dbReference type="EMBL" id="ANA08061.1"/>
    </source>
</evidence>
<feature type="transmembrane region" description="Helical" evidence="9">
    <location>
        <begin position="7"/>
        <end position="23"/>
    </location>
</feature>
<proteinExistence type="inferred from homology"/>
<evidence type="ECO:0008006" key="11">
    <source>
        <dbReference type="Google" id="ProtNLM"/>
    </source>
</evidence>
<evidence type="ECO:0000256" key="8">
    <source>
        <dbReference type="SAM" id="MobiDB-lite"/>
    </source>
</evidence>
<dbReference type="EMBL" id="KT342856">
    <property type="protein sequence ID" value="ANA08061.1"/>
    <property type="molecule type" value="Genomic_DNA"/>
</dbReference>
<evidence type="ECO:0000256" key="5">
    <source>
        <dbReference type="ARBA" id="ARBA00022692"/>
    </source>
</evidence>
<dbReference type="PANTHER" id="PTHR21716">
    <property type="entry name" value="TRANSMEMBRANE PROTEIN"/>
    <property type="match status" value="1"/>
</dbReference>
<comment type="similarity">
    <text evidence="2">Belongs to the autoinducer-2 exporter (AI-2E) (TC 2.A.86) family.</text>
</comment>
<feature type="transmembrane region" description="Helical" evidence="9">
    <location>
        <begin position="29"/>
        <end position="47"/>
    </location>
</feature>
<feature type="transmembrane region" description="Helical" evidence="9">
    <location>
        <begin position="59"/>
        <end position="80"/>
    </location>
</feature>
<keyword evidence="6 9" id="KW-1133">Transmembrane helix</keyword>
<protein>
    <recommendedName>
        <fullName evidence="11">Permease</fullName>
    </recommendedName>
</protein>
<dbReference type="GO" id="GO:0055085">
    <property type="term" value="P:transmembrane transport"/>
    <property type="evidence" value="ECO:0007669"/>
    <property type="project" value="TreeGrafter"/>
</dbReference>
<feature type="transmembrane region" description="Helical" evidence="9">
    <location>
        <begin position="198"/>
        <end position="215"/>
    </location>
</feature>
<dbReference type="InterPro" id="IPR002549">
    <property type="entry name" value="AI-2E-like"/>
</dbReference>
<accession>A0A166H3K5</accession>
<name>A0A166H3K5_9BACT</name>
<evidence type="ECO:0000256" key="1">
    <source>
        <dbReference type="ARBA" id="ARBA00004651"/>
    </source>
</evidence>
<evidence type="ECO:0000256" key="4">
    <source>
        <dbReference type="ARBA" id="ARBA00022475"/>
    </source>
</evidence>
<evidence type="ECO:0000256" key="2">
    <source>
        <dbReference type="ARBA" id="ARBA00009773"/>
    </source>
</evidence>
<organism evidence="10">
    <name type="scientific">uncultured bacterium 5G4</name>
    <dbReference type="NCBI Taxonomy" id="1701326"/>
    <lineage>
        <taxon>Bacteria</taxon>
        <taxon>environmental samples</taxon>
    </lineage>
</organism>
<evidence type="ECO:0000256" key="6">
    <source>
        <dbReference type="ARBA" id="ARBA00022989"/>
    </source>
</evidence>
<keyword evidence="3" id="KW-0813">Transport</keyword>
<evidence type="ECO:0000256" key="3">
    <source>
        <dbReference type="ARBA" id="ARBA00022448"/>
    </source>
</evidence>
<sequence length="379" mass="40834">MKIELSYRGMLTIVGLLFAVWALTKLWPVILLVLISLVLMVGLLPYVEAMVRRGLPRTAAVLVLVFGILAVIVGLVSLMVPPLVTEAEAVRDNLPDSAREVEVFLQHFGVHIELQQKARDINWDEVISGSAAVNYGQRVLSTTISLITIVAMTAYLLADTPRLGAFIGQFIPMNSKDDAERLFYSITRVVGGYLRGQLITSLAIGIFTFALLRIVGVSNPLAFAVLAGLADVVPLVGALIATAPPAAAALQESSTQAVIVLAGLMLYQQFEDRILVPRVYGRTLNLPPLIVLIAVLAGAELLGVTGVLLALPLAAAARVGIDYVLEKRLVPINTEQQPSDDQPLMPADPVEEPLAPDIPASVRLRRPFRPRNPANDEAL</sequence>